<proteinExistence type="inferred from homology"/>
<evidence type="ECO:0000259" key="6">
    <source>
        <dbReference type="Pfam" id="PF01494"/>
    </source>
</evidence>
<dbReference type="GO" id="GO:0004497">
    <property type="term" value="F:monooxygenase activity"/>
    <property type="evidence" value="ECO:0007669"/>
    <property type="project" value="UniProtKB-KW"/>
</dbReference>
<accession>A0A9P6VG42</accession>
<sequence length="410" mass="45831">MPAPKIAIIGAGPGGLTLARLLQKHDIACTIYEAEISREVRNQGGTLDLHPRAGQRALKEAGLIEKFRKYSRPEGMCTKLIKYDGSVLWDENEMGNSRPDEFADRPEIDRIRLRDILLDSIPPNSIKWNQKLSRVEADPRSKDHYNLHFADGTMETGFDLVVGADGAWSKVRALLTPEKPFYSGISALELRALDVDEKNPWLSKYIGNGSCFMFDEGRALLCQRNGNGSIRAYASVRQPENWLEDCGIDFTADNAREILVERYFADCAPEIKRVMLESRDELIPRKMWMLPVGVTWESCPGVTLIGDAAHLMTPFAGVGVNVAMTDALELAKALIEKKHSWVAKAFSDGKNIALALKQYEKSMFERGKQNSQKTADNMVLHFSKDGGEERAGKLRGHYEMEKAEADKVGK</sequence>
<dbReference type="InterPro" id="IPR002938">
    <property type="entry name" value="FAD-bd"/>
</dbReference>
<keyword evidence="4" id="KW-0503">Monooxygenase</keyword>
<dbReference type="AlphaFoldDB" id="A0A9P6VG42"/>
<comment type="caution">
    <text evidence="7">The sequence shown here is derived from an EMBL/GenBank/DDBJ whole genome shotgun (WGS) entry which is preliminary data.</text>
</comment>
<evidence type="ECO:0000256" key="2">
    <source>
        <dbReference type="ARBA" id="ARBA00022827"/>
    </source>
</evidence>
<dbReference type="Gene3D" id="3.50.50.60">
    <property type="entry name" value="FAD/NAD(P)-binding domain"/>
    <property type="match status" value="1"/>
</dbReference>
<evidence type="ECO:0000256" key="3">
    <source>
        <dbReference type="ARBA" id="ARBA00023002"/>
    </source>
</evidence>
<gene>
    <name evidence="7" type="ORF">D0Z07_7313</name>
</gene>
<evidence type="ECO:0000256" key="5">
    <source>
        <dbReference type="SAM" id="MobiDB-lite"/>
    </source>
</evidence>
<keyword evidence="3" id="KW-0560">Oxidoreductase</keyword>
<reference evidence="7" key="1">
    <citation type="submission" date="2019-07" db="EMBL/GenBank/DDBJ databases">
        <title>Hyphodiscus hymeniophilus genome sequencing and assembly.</title>
        <authorList>
            <person name="Kramer G."/>
            <person name="Nodwell J."/>
        </authorList>
    </citation>
    <scope>NUCLEOTIDE SEQUENCE</scope>
    <source>
        <strain evidence="7">ATCC 34498</strain>
    </source>
</reference>
<feature type="region of interest" description="Disordered" evidence="5">
    <location>
        <begin position="384"/>
        <end position="410"/>
    </location>
</feature>
<dbReference type="OrthoDB" id="655030at2759"/>
<dbReference type="PANTHER" id="PTHR46972">
    <property type="entry name" value="MONOOXYGENASE ASQM-RELATED"/>
    <property type="match status" value="1"/>
</dbReference>
<dbReference type="Proteomes" id="UP000785200">
    <property type="component" value="Unassembled WGS sequence"/>
</dbReference>
<dbReference type="PANTHER" id="PTHR46972:SF1">
    <property type="entry name" value="FAD DEPENDENT OXIDOREDUCTASE DOMAIN-CONTAINING PROTEIN"/>
    <property type="match status" value="1"/>
</dbReference>
<keyword evidence="2" id="KW-0274">FAD</keyword>
<dbReference type="PRINTS" id="PR00420">
    <property type="entry name" value="RNGMNOXGNASE"/>
</dbReference>
<dbReference type="InterPro" id="IPR043683">
    <property type="entry name" value="TetX_monooxygenase"/>
</dbReference>
<evidence type="ECO:0000313" key="8">
    <source>
        <dbReference type="Proteomes" id="UP000785200"/>
    </source>
</evidence>
<evidence type="ECO:0000313" key="7">
    <source>
        <dbReference type="EMBL" id="KAG0647336.1"/>
    </source>
</evidence>
<keyword evidence="1" id="KW-0285">Flavoprotein</keyword>
<dbReference type="InterPro" id="IPR036188">
    <property type="entry name" value="FAD/NAD-bd_sf"/>
</dbReference>
<dbReference type="SUPFAM" id="SSF51905">
    <property type="entry name" value="FAD/NAD(P)-binding domain"/>
    <property type="match status" value="1"/>
</dbReference>
<keyword evidence="8" id="KW-1185">Reference proteome</keyword>
<evidence type="ECO:0000256" key="4">
    <source>
        <dbReference type="ARBA" id="ARBA00023033"/>
    </source>
</evidence>
<name>A0A9P6VG42_9HELO</name>
<evidence type="ECO:0000256" key="1">
    <source>
        <dbReference type="ARBA" id="ARBA00022630"/>
    </source>
</evidence>
<dbReference type="Pfam" id="PF01494">
    <property type="entry name" value="FAD_binding_3"/>
    <property type="match status" value="1"/>
</dbReference>
<dbReference type="EMBL" id="VNKQ01000013">
    <property type="protein sequence ID" value="KAG0647336.1"/>
    <property type="molecule type" value="Genomic_DNA"/>
</dbReference>
<protein>
    <submittedName>
        <fullName evidence="7">Tetracycline resistance</fullName>
    </submittedName>
</protein>
<dbReference type="GO" id="GO:0071949">
    <property type="term" value="F:FAD binding"/>
    <property type="evidence" value="ECO:0007669"/>
    <property type="project" value="InterPro"/>
</dbReference>
<dbReference type="GO" id="GO:0046677">
    <property type="term" value="P:response to antibiotic"/>
    <property type="evidence" value="ECO:0007669"/>
    <property type="project" value="InterPro"/>
</dbReference>
<feature type="domain" description="FAD-binding" evidence="6">
    <location>
        <begin position="6"/>
        <end position="336"/>
    </location>
</feature>
<dbReference type="HAMAP" id="MF_00845">
    <property type="entry name" value="TetX_monooxygenase"/>
    <property type="match status" value="1"/>
</dbReference>
<organism evidence="7 8">
    <name type="scientific">Hyphodiscus hymeniophilus</name>
    <dbReference type="NCBI Taxonomy" id="353542"/>
    <lineage>
        <taxon>Eukaryota</taxon>
        <taxon>Fungi</taxon>
        <taxon>Dikarya</taxon>
        <taxon>Ascomycota</taxon>
        <taxon>Pezizomycotina</taxon>
        <taxon>Leotiomycetes</taxon>
        <taxon>Helotiales</taxon>
        <taxon>Hyphodiscaceae</taxon>
        <taxon>Hyphodiscus</taxon>
    </lineage>
</organism>